<feature type="compositionally biased region" description="Polar residues" evidence="4">
    <location>
        <begin position="127"/>
        <end position="136"/>
    </location>
</feature>
<evidence type="ECO:0000256" key="1">
    <source>
        <dbReference type="ARBA" id="ARBA00009512"/>
    </source>
</evidence>
<evidence type="ECO:0000313" key="5">
    <source>
        <dbReference type="EMBL" id="OGZ58500.1"/>
    </source>
</evidence>
<comment type="function">
    <text evidence="3">Binds together with bS18 to 16S ribosomal RNA.</text>
</comment>
<evidence type="ECO:0000256" key="4">
    <source>
        <dbReference type="SAM" id="MobiDB-lite"/>
    </source>
</evidence>
<dbReference type="InterPro" id="IPR014717">
    <property type="entry name" value="Transl_elong_EF1B/ribsomal_bS6"/>
</dbReference>
<dbReference type="SUPFAM" id="SSF54995">
    <property type="entry name" value="Ribosomal protein S6"/>
    <property type="match status" value="1"/>
</dbReference>
<sequence length="169" mass="19392">MIMWLNMEEIQEKTKKEYTLNFILNPSIAQEGVSAYKENINEAIQNAGGNIQSSVCQMTPQKLAYPIKKGGSGYLCESTFVIDSDAVPQINEGLSRDKNLMRFIIQSKERNRVITRERRVRKKPLTKTFSPESADTASLRHENEDAKEKREKVSIEEIDKKLDEIIKNI</sequence>
<dbReference type="GO" id="GO:0019843">
    <property type="term" value="F:rRNA binding"/>
    <property type="evidence" value="ECO:0007669"/>
    <property type="project" value="UniProtKB-UniRule"/>
</dbReference>
<dbReference type="GO" id="GO:0003735">
    <property type="term" value="F:structural constituent of ribosome"/>
    <property type="evidence" value="ECO:0007669"/>
    <property type="project" value="InterPro"/>
</dbReference>
<comment type="similarity">
    <text evidence="1 3">Belongs to the bacterial ribosomal protein bS6 family.</text>
</comment>
<dbReference type="STRING" id="1802158.A2827_01595"/>
<dbReference type="EMBL" id="MHOD01000005">
    <property type="protein sequence ID" value="OGZ58500.1"/>
    <property type="molecule type" value="Genomic_DNA"/>
</dbReference>
<comment type="caution">
    <text evidence="5">The sequence shown here is derived from an EMBL/GenBank/DDBJ whole genome shotgun (WGS) entry which is preliminary data.</text>
</comment>
<dbReference type="AlphaFoldDB" id="A0A1G2H862"/>
<evidence type="ECO:0000256" key="2">
    <source>
        <dbReference type="ARBA" id="ARBA00035294"/>
    </source>
</evidence>
<keyword evidence="3" id="KW-0699">rRNA-binding</keyword>
<feature type="region of interest" description="Disordered" evidence="4">
    <location>
        <begin position="121"/>
        <end position="152"/>
    </location>
</feature>
<name>A0A1G2H862_9BACT</name>
<dbReference type="Pfam" id="PF01250">
    <property type="entry name" value="Ribosomal_S6"/>
    <property type="match status" value="1"/>
</dbReference>
<dbReference type="Gene3D" id="3.30.70.60">
    <property type="match status" value="1"/>
</dbReference>
<keyword evidence="3" id="KW-0694">RNA-binding</keyword>
<dbReference type="Proteomes" id="UP000177932">
    <property type="component" value="Unassembled WGS sequence"/>
</dbReference>
<dbReference type="HAMAP" id="MF_00360">
    <property type="entry name" value="Ribosomal_bS6"/>
    <property type="match status" value="1"/>
</dbReference>
<reference evidence="5 6" key="1">
    <citation type="journal article" date="2016" name="Nat. Commun.">
        <title>Thousands of microbial genomes shed light on interconnected biogeochemical processes in an aquifer system.</title>
        <authorList>
            <person name="Anantharaman K."/>
            <person name="Brown C.T."/>
            <person name="Hug L.A."/>
            <person name="Sharon I."/>
            <person name="Castelle C.J."/>
            <person name="Probst A.J."/>
            <person name="Thomas B.C."/>
            <person name="Singh A."/>
            <person name="Wilkins M.J."/>
            <person name="Karaoz U."/>
            <person name="Brodie E.L."/>
            <person name="Williams K.H."/>
            <person name="Hubbard S.S."/>
            <person name="Banfield J.F."/>
        </authorList>
    </citation>
    <scope>NUCLEOTIDE SEQUENCE [LARGE SCALE GENOMIC DNA]</scope>
</reference>
<feature type="compositionally biased region" description="Basic and acidic residues" evidence="4">
    <location>
        <begin position="138"/>
        <end position="152"/>
    </location>
</feature>
<evidence type="ECO:0000256" key="3">
    <source>
        <dbReference type="HAMAP-Rule" id="MF_00360"/>
    </source>
</evidence>
<protein>
    <recommendedName>
        <fullName evidence="2 3">Small ribosomal subunit protein bS6</fullName>
    </recommendedName>
</protein>
<dbReference type="GO" id="GO:0005840">
    <property type="term" value="C:ribosome"/>
    <property type="evidence" value="ECO:0007669"/>
    <property type="project" value="UniProtKB-KW"/>
</dbReference>
<gene>
    <name evidence="3" type="primary">rpsF</name>
    <name evidence="5" type="ORF">A2827_01595</name>
</gene>
<organism evidence="5 6">
    <name type="scientific">Candidatus Spechtbacteria bacterium RIFCSPHIGHO2_01_FULL_43_30</name>
    <dbReference type="NCBI Taxonomy" id="1802158"/>
    <lineage>
        <taxon>Bacteria</taxon>
        <taxon>Candidatus Spechtiibacteriota</taxon>
    </lineage>
</organism>
<accession>A0A1G2H862</accession>
<dbReference type="InterPro" id="IPR020814">
    <property type="entry name" value="Ribosomal_S6_plastid/chlpt"/>
</dbReference>
<keyword evidence="3" id="KW-0687">Ribonucleoprotein</keyword>
<evidence type="ECO:0000313" key="6">
    <source>
        <dbReference type="Proteomes" id="UP000177932"/>
    </source>
</evidence>
<keyword evidence="3" id="KW-0689">Ribosomal protein</keyword>
<dbReference type="GO" id="GO:0006412">
    <property type="term" value="P:translation"/>
    <property type="evidence" value="ECO:0007669"/>
    <property type="project" value="UniProtKB-UniRule"/>
</dbReference>
<proteinExistence type="inferred from homology"/>
<dbReference type="InterPro" id="IPR035980">
    <property type="entry name" value="Ribosomal_bS6_sf"/>
</dbReference>
<dbReference type="InterPro" id="IPR000529">
    <property type="entry name" value="Ribosomal_bS6"/>
</dbReference>
<dbReference type="GO" id="GO:1990904">
    <property type="term" value="C:ribonucleoprotein complex"/>
    <property type="evidence" value="ECO:0007669"/>
    <property type="project" value="UniProtKB-KW"/>
</dbReference>